<evidence type="ECO:0000313" key="5">
    <source>
        <dbReference type="EMBL" id="AKF09646.1"/>
    </source>
</evidence>
<sequence>MCAIHAGCGLERVGIVPYGSPRDGGARVDASAPVDAGGGASTDAGVNGVDAGPPDAGRGPACGDDPALVACYPFDGDALDHGPRANDLAVSGVSWDPSGGMALGVTSSAVVATRPELAHAETTVLAWLRVDAMPAVGRAGIVDHDGQYGLFVHPGGELRCAITIAGSGWAMAAAVIEAGRWHHVACVVEDATLRLYVDGREVATAPASTSRAPGSSALYVGENGPTGDDQLIGAIDDLQIWDKPLTGQEIAAVVRDGR</sequence>
<proteinExistence type="predicted"/>
<reference evidence="5 6" key="1">
    <citation type="submission" date="2015-03" db="EMBL/GenBank/DDBJ databases">
        <title>Genome assembly of Sandaracinus amylolyticus DSM 53668.</title>
        <authorList>
            <person name="Sharma G."/>
            <person name="Subramanian S."/>
        </authorList>
    </citation>
    <scope>NUCLEOTIDE SEQUENCE [LARGE SCALE GENOMIC DNA]</scope>
    <source>
        <strain evidence="5 6">DSM 53668</strain>
    </source>
</reference>
<keyword evidence="1" id="KW-0732">Signal</keyword>
<feature type="region of interest" description="Disordered" evidence="3">
    <location>
        <begin position="24"/>
        <end position="46"/>
    </location>
</feature>
<dbReference type="AlphaFoldDB" id="A0A0F6W7Z9"/>
<organism evidence="5 6">
    <name type="scientific">Sandaracinus amylolyticus</name>
    <dbReference type="NCBI Taxonomy" id="927083"/>
    <lineage>
        <taxon>Bacteria</taxon>
        <taxon>Pseudomonadati</taxon>
        <taxon>Myxococcota</taxon>
        <taxon>Polyangia</taxon>
        <taxon>Polyangiales</taxon>
        <taxon>Sandaracinaceae</taxon>
        <taxon>Sandaracinus</taxon>
    </lineage>
</organism>
<dbReference type="Gene3D" id="2.60.120.200">
    <property type="match status" value="1"/>
</dbReference>
<keyword evidence="2" id="KW-1015">Disulfide bond</keyword>
<evidence type="ECO:0000256" key="1">
    <source>
        <dbReference type="ARBA" id="ARBA00022729"/>
    </source>
</evidence>
<protein>
    <recommendedName>
        <fullName evidence="4">LamG-like jellyroll fold domain-containing protein</fullName>
    </recommendedName>
</protein>
<gene>
    <name evidence="5" type="ORF">DB32_006795</name>
</gene>
<dbReference type="SUPFAM" id="SSF49899">
    <property type="entry name" value="Concanavalin A-like lectins/glucanases"/>
    <property type="match status" value="1"/>
</dbReference>
<dbReference type="SMART" id="SM00560">
    <property type="entry name" value="LamGL"/>
    <property type="match status" value="1"/>
</dbReference>
<dbReference type="Pfam" id="PF13385">
    <property type="entry name" value="Laminin_G_3"/>
    <property type="match status" value="1"/>
</dbReference>
<dbReference type="KEGG" id="samy:DB32_006795"/>
<dbReference type="EMBL" id="CP011125">
    <property type="protein sequence ID" value="AKF09646.1"/>
    <property type="molecule type" value="Genomic_DNA"/>
</dbReference>
<keyword evidence="6" id="KW-1185">Reference proteome</keyword>
<dbReference type="Proteomes" id="UP000034883">
    <property type="component" value="Chromosome"/>
</dbReference>
<name>A0A0F6W7Z9_9BACT</name>
<evidence type="ECO:0000256" key="2">
    <source>
        <dbReference type="ARBA" id="ARBA00023157"/>
    </source>
</evidence>
<dbReference type="STRING" id="927083.DB32_006795"/>
<accession>A0A0F6W7Z9</accession>
<dbReference type="InterPro" id="IPR013320">
    <property type="entry name" value="ConA-like_dom_sf"/>
</dbReference>
<feature type="domain" description="LamG-like jellyroll fold" evidence="4">
    <location>
        <begin position="120"/>
        <end position="248"/>
    </location>
</feature>
<dbReference type="InterPro" id="IPR006558">
    <property type="entry name" value="LamG-like"/>
</dbReference>
<evidence type="ECO:0000259" key="4">
    <source>
        <dbReference type="SMART" id="SM00560"/>
    </source>
</evidence>
<evidence type="ECO:0000256" key="3">
    <source>
        <dbReference type="SAM" id="MobiDB-lite"/>
    </source>
</evidence>
<evidence type="ECO:0000313" key="6">
    <source>
        <dbReference type="Proteomes" id="UP000034883"/>
    </source>
</evidence>